<dbReference type="GO" id="GO:0035556">
    <property type="term" value="P:intracellular signal transduction"/>
    <property type="evidence" value="ECO:0007669"/>
    <property type="project" value="InterPro"/>
</dbReference>
<sequence>MARPRRRLTVIAALDMVGYSELVQRDELGTLREMRLIFRNLVRPTLTRYGGHIIKLMGDGGLIEFPSVLDAVEWTMGFQIAMAERNAEPDRLKIDVRAAIVLADVILSDDDRFGAAIGFAVRLQAAAPPGGIAITHSVRWQLLGDPASAFKPVGFLMLRSVPYPVEAWFWVPPGRTLPDVQPSQNQMLTPGVLALPGLAAGKQEDQRPLVVVLPFDDLTADSSASEIADGVVEETTATLSRVRTLRVIARNSAFQYKGRPTDVRSLARELGVRYVIEGSVRRSGDKLRVTAQLIDTDSGAHLWSGRTDGAMSDVFTLQDDVASQIAGAVHPAIRMAEIERSRRKEAEGLRTHDLVLRAMPHFWAHRREDNEIALKLLDEALASDPRSGQALGLKAWCLSQQVTYLWSADIAADKKLALALAEKAAETSEADPLVYTMIGATLSILNVDQSRARVFIERALALDSTFAWAWTRLGYIQAYSGEPRQGLDSLKRSIALSPDDPIRFNAYAGIATCHFMLGDYSDATRFAQLALDSRPGMIWAYRLLATSAALAGEQETAERAVAQLVKDSPGMTLEGVRRAVHNLDPTSLERYMEGLRRAGLPEA</sequence>
<dbReference type="Gene3D" id="3.40.50.10070">
    <property type="entry name" value="TolB, N-terminal domain"/>
    <property type="match status" value="1"/>
</dbReference>
<dbReference type="PROSITE" id="PS50005">
    <property type="entry name" value="TPR"/>
    <property type="match status" value="1"/>
</dbReference>
<feature type="repeat" description="TPR" evidence="1">
    <location>
        <begin position="467"/>
        <end position="500"/>
    </location>
</feature>
<dbReference type="Gene3D" id="3.30.70.1230">
    <property type="entry name" value="Nucleotide cyclase"/>
    <property type="match status" value="1"/>
</dbReference>
<dbReference type="InterPro" id="IPR011990">
    <property type="entry name" value="TPR-like_helical_dom_sf"/>
</dbReference>
<dbReference type="SUPFAM" id="SSF55073">
    <property type="entry name" value="Nucleotide cyclase"/>
    <property type="match status" value="1"/>
</dbReference>
<accession>A0A840ATB8</accession>
<dbReference type="Gene3D" id="1.25.40.10">
    <property type="entry name" value="Tetratricopeptide repeat domain"/>
    <property type="match status" value="1"/>
</dbReference>
<comment type="caution">
    <text evidence="2">The sequence shown here is derived from an EMBL/GenBank/DDBJ whole genome shotgun (WGS) entry which is preliminary data.</text>
</comment>
<dbReference type="EC" id="4.6.1.1" evidence="2"/>
<dbReference type="Proteomes" id="UP000553963">
    <property type="component" value="Unassembled WGS sequence"/>
</dbReference>
<keyword evidence="2" id="KW-0456">Lyase</keyword>
<dbReference type="AlphaFoldDB" id="A0A840ATB8"/>
<organism evidence="2 3">
    <name type="scientific">Kaistia hirudinis</name>
    <dbReference type="NCBI Taxonomy" id="1293440"/>
    <lineage>
        <taxon>Bacteria</taxon>
        <taxon>Pseudomonadati</taxon>
        <taxon>Pseudomonadota</taxon>
        <taxon>Alphaproteobacteria</taxon>
        <taxon>Hyphomicrobiales</taxon>
        <taxon>Kaistiaceae</taxon>
        <taxon>Kaistia</taxon>
    </lineage>
</organism>
<dbReference type="GO" id="GO:0004016">
    <property type="term" value="F:adenylate cyclase activity"/>
    <property type="evidence" value="ECO:0007669"/>
    <property type="project" value="UniProtKB-EC"/>
</dbReference>
<evidence type="ECO:0000313" key="2">
    <source>
        <dbReference type="EMBL" id="MBB3932061.1"/>
    </source>
</evidence>
<dbReference type="InterPro" id="IPR019734">
    <property type="entry name" value="TPR_rpt"/>
</dbReference>
<dbReference type="SUPFAM" id="SSF48452">
    <property type="entry name" value="TPR-like"/>
    <property type="match status" value="1"/>
</dbReference>
<evidence type="ECO:0000256" key="1">
    <source>
        <dbReference type="PROSITE-ProRule" id="PRU00339"/>
    </source>
</evidence>
<name>A0A840ATB8_9HYPH</name>
<evidence type="ECO:0000313" key="3">
    <source>
        <dbReference type="Proteomes" id="UP000553963"/>
    </source>
</evidence>
<proteinExistence type="predicted"/>
<dbReference type="EMBL" id="JACIDS010000004">
    <property type="protein sequence ID" value="MBB3932061.1"/>
    <property type="molecule type" value="Genomic_DNA"/>
</dbReference>
<dbReference type="PANTHER" id="PTHR12558">
    <property type="entry name" value="CELL DIVISION CYCLE 16,23,27"/>
    <property type="match status" value="1"/>
</dbReference>
<dbReference type="GO" id="GO:0009190">
    <property type="term" value="P:cyclic nucleotide biosynthetic process"/>
    <property type="evidence" value="ECO:0007669"/>
    <property type="project" value="InterPro"/>
</dbReference>
<dbReference type="CDD" id="cd07302">
    <property type="entry name" value="CHD"/>
    <property type="match status" value="1"/>
</dbReference>
<gene>
    <name evidence="2" type="ORF">GGR25_003119</name>
</gene>
<dbReference type="SMART" id="SM00028">
    <property type="entry name" value="TPR"/>
    <property type="match status" value="3"/>
</dbReference>
<protein>
    <submittedName>
        <fullName evidence="2">Adenylate cyclase</fullName>
        <ecNumber evidence="2">4.6.1.1</ecNumber>
    </submittedName>
</protein>
<dbReference type="PANTHER" id="PTHR12558:SF33">
    <property type="entry name" value="BLL7664 PROTEIN"/>
    <property type="match status" value="1"/>
</dbReference>
<reference evidence="2 3" key="1">
    <citation type="submission" date="2020-08" db="EMBL/GenBank/DDBJ databases">
        <title>Genomic Encyclopedia of Type Strains, Phase IV (KMG-IV): sequencing the most valuable type-strain genomes for metagenomic binning, comparative biology and taxonomic classification.</title>
        <authorList>
            <person name="Goeker M."/>
        </authorList>
    </citation>
    <scope>NUCLEOTIDE SEQUENCE [LARGE SCALE GENOMIC DNA]</scope>
    <source>
        <strain evidence="2 3">DSM 25966</strain>
    </source>
</reference>
<dbReference type="InterPro" id="IPR029787">
    <property type="entry name" value="Nucleotide_cyclase"/>
</dbReference>
<dbReference type="InterPro" id="IPR001054">
    <property type="entry name" value="A/G_cyclase"/>
</dbReference>
<keyword evidence="3" id="KW-1185">Reference proteome</keyword>
<dbReference type="RefSeq" id="WP_183399732.1">
    <property type="nucleotide sequence ID" value="NZ_JACIDS010000004.1"/>
</dbReference>
<keyword evidence="1" id="KW-0802">TPR repeat</keyword>